<protein>
    <recommendedName>
        <fullName evidence="1">Sulphotransferase Stf0 domain-containing protein</fullName>
    </recommendedName>
</protein>
<name>A0A4R6AJ48_9RHOB</name>
<accession>A0A4R6AJ48</accession>
<organism evidence="2 3">
    <name type="scientific">Palleronia sediminis</name>
    <dbReference type="NCBI Taxonomy" id="2547833"/>
    <lineage>
        <taxon>Bacteria</taxon>
        <taxon>Pseudomonadati</taxon>
        <taxon>Pseudomonadota</taxon>
        <taxon>Alphaproteobacteria</taxon>
        <taxon>Rhodobacterales</taxon>
        <taxon>Roseobacteraceae</taxon>
        <taxon>Palleronia</taxon>
    </lineage>
</organism>
<reference evidence="2 3" key="1">
    <citation type="submission" date="2019-03" db="EMBL/GenBank/DDBJ databases">
        <title>Primorskyibacter sp. SS33 isolated from sediments.</title>
        <authorList>
            <person name="Xunke S."/>
        </authorList>
    </citation>
    <scope>NUCLEOTIDE SEQUENCE [LARGE SCALE GENOMIC DNA]</scope>
    <source>
        <strain evidence="2 3">SS33</strain>
    </source>
</reference>
<comment type="caution">
    <text evidence="2">The sequence shown here is derived from an EMBL/GenBank/DDBJ whole genome shotgun (WGS) entry which is preliminary data.</text>
</comment>
<dbReference type="EMBL" id="SNAA01000002">
    <property type="protein sequence ID" value="TDL83517.1"/>
    <property type="molecule type" value="Genomic_DNA"/>
</dbReference>
<dbReference type="Pfam" id="PF09037">
    <property type="entry name" value="Sulphotransf"/>
    <property type="match status" value="1"/>
</dbReference>
<dbReference type="AlphaFoldDB" id="A0A4R6AJ48"/>
<dbReference type="InterPro" id="IPR024628">
    <property type="entry name" value="Sulfotransferase_Stf0_dom"/>
</dbReference>
<sequence>MSRAALFPPVPDPVRLAAAMACPPCDRVLAIHFTPRSGSSRLTEILARTGRLGHAHELFNPNFMPAIAATLGAGDLDGYIAAARRGLAVGGTLGFEITAHQMRRVFGGPRGFRRAFPEARSVWLIREDIVAQAVSLARMVGSGVAHSVEPHADSAPPFPYDAAGIRRWLDHILRAEDRDAAFFDSFGIAPLRLSYERSIAVPPAALAARIADHAGVALGPASDAPLSHAKIGGAENAAHAARFRADHPRLVARIARRRRARLDLLTG</sequence>
<evidence type="ECO:0000259" key="1">
    <source>
        <dbReference type="Pfam" id="PF09037"/>
    </source>
</evidence>
<feature type="domain" description="Sulphotransferase Stf0" evidence="1">
    <location>
        <begin position="112"/>
        <end position="246"/>
    </location>
</feature>
<dbReference type="OrthoDB" id="7855004at2"/>
<evidence type="ECO:0000313" key="3">
    <source>
        <dbReference type="Proteomes" id="UP000295701"/>
    </source>
</evidence>
<dbReference type="RefSeq" id="WP_133395469.1">
    <property type="nucleotide sequence ID" value="NZ_SNAA01000002.1"/>
</dbReference>
<dbReference type="Proteomes" id="UP000295701">
    <property type="component" value="Unassembled WGS sequence"/>
</dbReference>
<dbReference type="Gene3D" id="3.40.50.300">
    <property type="entry name" value="P-loop containing nucleotide triphosphate hydrolases"/>
    <property type="match status" value="1"/>
</dbReference>
<gene>
    <name evidence="2" type="ORF">E2L08_02405</name>
</gene>
<proteinExistence type="predicted"/>
<dbReference type="SUPFAM" id="SSF52540">
    <property type="entry name" value="P-loop containing nucleoside triphosphate hydrolases"/>
    <property type="match status" value="1"/>
</dbReference>
<dbReference type="InterPro" id="IPR027417">
    <property type="entry name" value="P-loop_NTPase"/>
</dbReference>
<keyword evidence="3" id="KW-1185">Reference proteome</keyword>
<evidence type="ECO:0000313" key="2">
    <source>
        <dbReference type="EMBL" id="TDL83517.1"/>
    </source>
</evidence>